<organism evidence="14 15">
    <name type="scientific">Nitzschia inconspicua</name>
    <dbReference type="NCBI Taxonomy" id="303405"/>
    <lineage>
        <taxon>Eukaryota</taxon>
        <taxon>Sar</taxon>
        <taxon>Stramenopiles</taxon>
        <taxon>Ochrophyta</taxon>
        <taxon>Bacillariophyta</taxon>
        <taxon>Bacillariophyceae</taxon>
        <taxon>Bacillariophycidae</taxon>
        <taxon>Bacillariales</taxon>
        <taxon>Bacillariaceae</taxon>
        <taxon>Nitzschia</taxon>
    </lineage>
</organism>
<keyword evidence="10" id="KW-0175">Coiled coil</keyword>
<keyword evidence="4 11" id="KW-0812">Transmembrane</keyword>
<keyword evidence="7 11" id="KW-1133">Transmembrane helix</keyword>
<accession>A0A9K3LKA5</accession>
<feature type="chain" id="PRO_5039899558" evidence="12">
    <location>
        <begin position="22"/>
        <end position="588"/>
    </location>
</feature>
<proteinExistence type="predicted"/>
<name>A0A9K3LKA5_9STRA</name>
<evidence type="ECO:0000256" key="5">
    <source>
        <dbReference type="ARBA" id="ARBA00022801"/>
    </source>
</evidence>
<feature type="transmembrane region" description="Helical" evidence="11">
    <location>
        <begin position="279"/>
        <end position="300"/>
    </location>
</feature>
<feature type="transmembrane region" description="Helical" evidence="11">
    <location>
        <begin position="92"/>
        <end position="112"/>
    </location>
</feature>
<evidence type="ECO:0000259" key="13">
    <source>
        <dbReference type="Pfam" id="PF02163"/>
    </source>
</evidence>
<keyword evidence="9 11" id="KW-0472">Membrane</keyword>
<evidence type="ECO:0000313" key="14">
    <source>
        <dbReference type="EMBL" id="KAG7363607.1"/>
    </source>
</evidence>
<dbReference type="GO" id="GO:0006508">
    <property type="term" value="P:proteolysis"/>
    <property type="evidence" value="ECO:0007669"/>
    <property type="project" value="UniProtKB-KW"/>
</dbReference>
<evidence type="ECO:0000313" key="15">
    <source>
        <dbReference type="Proteomes" id="UP000693970"/>
    </source>
</evidence>
<evidence type="ECO:0000256" key="7">
    <source>
        <dbReference type="ARBA" id="ARBA00022989"/>
    </source>
</evidence>
<comment type="caution">
    <text evidence="14">The sequence shown here is derived from an EMBL/GenBank/DDBJ whole genome shotgun (WGS) entry which is preliminary data.</text>
</comment>
<keyword evidence="5" id="KW-0378">Hydrolase</keyword>
<dbReference type="GO" id="GO:0004222">
    <property type="term" value="F:metalloendopeptidase activity"/>
    <property type="evidence" value="ECO:0007669"/>
    <property type="project" value="InterPro"/>
</dbReference>
<dbReference type="GO" id="GO:0016020">
    <property type="term" value="C:membrane"/>
    <property type="evidence" value="ECO:0007669"/>
    <property type="project" value="UniProtKB-SubCell"/>
</dbReference>
<keyword evidence="15" id="KW-1185">Reference proteome</keyword>
<evidence type="ECO:0000256" key="2">
    <source>
        <dbReference type="ARBA" id="ARBA00004141"/>
    </source>
</evidence>
<evidence type="ECO:0000256" key="12">
    <source>
        <dbReference type="SAM" id="SignalP"/>
    </source>
</evidence>
<protein>
    <submittedName>
        <fullName evidence="14">RIP metalloprotease RseP</fullName>
    </submittedName>
</protein>
<dbReference type="Proteomes" id="UP000693970">
    <property type="component" value="Unassembled WGS sequence"/>
</dbReference>
<feature type="signal peptide" evidence="12">
    <location>
        <begin position="1"/>
        <end position="21"/>
    </location>
</feature>
<reference evidence="14" key="2">
    <citation type="submission" date="2021-04" db="EMBL/GenBank/DDBJ databases">
        <authorList>
            <person name="Podell S."/>
        </authorList>
    </citation>
    <scope>NUCLEOTIDE SEQUENCE</scope>
    <source>
        <strain evidence="14">Hildebrandi</strain>
    </source>
</reference>
<evidence type="ECO:0000256" key="8">
    <source>
        <dbReference type="ARBA" id="ARBA00023049"/>
    </source>
</evidence>
<comment type="subcellular location">
    <subcellularLocation>
        <location evidence="2">Membrane</location>
        <topology evidence="2">Multi-pass membrane protein</topology>
    </subcellularLocation>
</comment>
<dbReference type="InterPro" id="IPR004387">
    <property type="entry name" value="Pept_M50_Zn"/>
</dbReference>
<keyword evidence="6" id="KW-0862">Zinc</keyword>
<evidence type="ECO:0000256" key="4">
    <source>
        <dbReference type="ARBA" id="ARBA00022692"/>
    </source>
</evidence>
<evidence type="ECO:0000256" key="9">
    <source>
        <dbReference type="ARBA" id="ARBA00023136"/>
    </source>
</evidence>
<evidence type="ECO:0000256" key="1">
    <source>
        <dbReference type="ARBA" id="ARBA00001947"/>
    </source>
</evidence>
<dbReference type="InterPro" id="IPR008915">
    <property type="entry name" value="Peptidase_M50"/>
</dbReference>
<dbReference type="PANTHER" id="PTHR42837:SF2">
    <property type="entry name" value="MEMBRANE METALLOPROTEASE ARASP2, CHLOROPLASTIC-RELATED"/>
    <property type="match status" value="1"/>
</dbReference>
<feature type="coiled-coil region" evidence="10">
    <location>
        <begin position="203"/>
        <end position="232"/>
    </location>
</feature>
<dbReference type="OrthoDB" id="445896at2759"/>
<reference evidence="14" key="1">
    <citation type="journal article" date="2021" name="Sci. Rep.">
        <title>Diploid genomic architecture of Nitzschia inconspicua, an elite biomass production diatom.</title>
        <authorList>
            <person name="Oliver A."/>
            <person name="Podell S."/>
            <person name="Pinowska A."/>
            <person name="Traller J.C."/>
            <person name="Smith S.R."/>
            <person name="McClure R."/>
            <person name="Beliaev A."/>
            <person name="Bohutskyi P."/>
            <person name="Hill E.A."/>
            <person name="Rabines A."/>
            <person name="Zheng H."/>
            <person name="Allen L.Z."/>
            <person name="Kuo A."/>
            <person name="Grigoriev I.V."/>
            <person name="Allen A.E."/>
            <person name="Hazlebeck D."/>
            <person name="Allen E.E."/>
        </authorList>
    </citation>
    <scope>NUCLEOTIDE SEQUENCE</scope>
    <source>
        <strain evidence="14">Hildebrandi</strain>
    </source>
</reference>
<feature type="domain" description="Peptidase M50" evidence="13">
    <location>
        <begin position="102"/>
        <end position="569"/>
    </location>
</feature>
<dbReference type="AlphaFoldDB" id="A0A9K3LKA5"/>
<dbReference type="Pfam" id="PF02163">
    <property type="entry name" value="Peptidase_M50"/>
    <property type="match status" value="1"/>
</dbReference>
<gene>
    <name evidence="14" type="ORF">IV203_026968</name>
</gene>
<keyword evidence="3" id="KW-0645">Protease</keyword>
<keyword evidence="8 14" id="KW-0482">Metalloprotease</keyword>
<evidence type="ECO:0000256" key="11">
    <source>
        <dbReference type="SAM" id="Phobius"/>
    </source>
</evidence>
<evidence type="ECO:0000256" key="6">
    <source>
        <dbReference type="ARBA" id="ARBA00022833"/>
    </source>
</evidence>
<evidence type="ECO:0000256" key="10">
    <source>
        <dbReference type="SAM" id="Coils"/>
    </source>
</evidence>
<sequence length="588" mass="63328">MTLFRRHLIVAVAALAVTVGSQSPLSMVFAFQRTQYASRHKTNTWHDTQSGSFPPLKSSFLSRRTESVSSTRSSRQQLQTSSTTLNLATNPIVSVASSPVGAIVVLAGIVLVHESGHYLAARLFNITVDEFSIGFGPKLFGFEALGNAFNLRALPLGGYVKFPENYNITLVEQQQQAAQKAFQERKQQEEWTLWQETLNLVTLGEWDERRRKQRKRQQQQEEEAAISAARSKWWQSLLGRKGIQSTAATAATFQDPEDFEIDYYDDPNLLQNRPWTERAVVLSMGVIFNLILSFTIYFGAIGPIGNGLPRPVFDSGVVVSAAPMKDGPAAGLLQKGDIITGVNGKPLEISSATSVAAAQKQVSDVISVIRSIPDGENVEFQIRRGSSMSGQQGNIETSMMPSTTVVSIQPKRNGGNGANGDVTSKAPQSIGVFLGPNLAKIEKLQSNNPIIAAKLAWGYLTDIFLQTLNGILSLLSQFAKGSGPPPGQSISGPIGLIKQGSNVVSTRDWTAVLLFSAALSVNLAVINALPLPALDGGQLVFVIAEALSGRKIDQRLQEGITSVAVLFLLWVSVSAAIGDVGNILSGIL</sequence>
<keyword evidence="12" id="KW-0732">Signal</keyword>
<comment type="cofactor">
    <cofactor evidence="1">
        <name>Zn(2+)</name>
        <dbReference type="ChEBI" id="CHEBI:29105"/>
    </cofactor>
</comment>
<dbReference type="EMBL" id="JAGRRH010000010">
    <property type="protein sequence ID" value="KAG7363607.1"/>
    <property type="molecule type" value="Genomic_DNA"/>
</dbReference>
<dbReference type="PANTHER" id="PTHR42837">
    <property type="entry name" value="REGULATOR OF SIGMA-E PROTEASE RSEP"/>
    <property type="match status" value="1"/>
</dbReference>
<evidence type="ECO:0000256" key="3">
    <source>
        <dbReference type="ARBA" id="ARBA00022670"/>
    </source>
</evidence>